<protein>
    <submittedName>
        <fullName evidence="2">Uncharacterized protein</fullName>
    </submittedName>
</protein>
<reference evidence="2 3" key="1">
    <citation type="submission" date="2024-02" db="EMBL/GenBank/DDBJ databases">
        <authorList>
            <person name="Daric V."/>
            <person name="Darras S."/>
        </authorList>
    </citation>
    <scope>NUCLEOTIDE SEQUENCE [LARGE SCALE GENOMIC DNA]</scope>
</reference>
<name>A0ABP0G2K1_CLALP</name>
<sequence>MKSLKYSNPDRRGGWQMIEHSKTIGSGTTSEQAYKSHKKKCTNTSAMLSSGIHLSHKVSIRPSSRVGPTNWQSSEILRP</sequence>
<evidence type="ECO:0000313" key="2">
    <source>
        <dbReference type="EMBL" id="CAK8684360.1"/>
    </source>
</evidence>
<feature type="compositionally biased region" description="Polar residues" evidence="1">
    <location>
        <begin position="66"/>
        <end position="79"/>
    </location>
</feature>
<comment type="caution">
    <text evidence="2">The sequence shown here is derived from an EMBL/GenBank/DDBJ whole genome shotgun (WGS) entry which is preliminary data.</text>
</comment>
<organism evidence="2 3">
    <name type="scientific">Clavelina lepadiformis</name>
    <name type="common">Light-bulb sea squirt</name>
    <name type="synonym">Ascidia lepadiformis</name>
    <dbReference type="NCBI Taxonomy" id="159417"/>
    <lineage>
        <taxon>Eukaryota</taxon>
        <taxon>Metazoa</taxon>
        <taxon>Chordata</taxon>
        <taxon>Tunicata</taxon>
        <taxon>Ascidiacea</taxon>
        <taxon>Aplousobranchia</taxon>
        <taxon>Clavelinidae</taxon>
        <taxon>Clavelina</taxon>
    </lineage>
</organism>
<dbReference type="Proteomes" id="UP001642483">
    <property type="component" value="Unassembled WGS sequence"/>
</dbReference>
<dbReference type="EMBL" id="CAWYQH010000097">
    <property type="protein sequence ID" value="CAK8684360.1"/>
    <property type="molecule type" value="Genomic_DNA"/>
</dbReference>
<accession>A0ABP0G2K1</accession>
<evidence type="ECO:0000256" key="1">
    <source>
        <dbReference type="SAM" id="MobiDB-lite"/>
    </source>
</evidence>
<proteinExistence type="predicted"/>
<evidence type="ECO:0000313" key="3">
    <source>
        <dbReference type="Proteomes" id="UP001642483"/>
    </source>
</evidence>
<gene>
    <name evidence="2" type="ORF">CVLEPA_LOCUS15347</name>
</gene>
<keyword evidence="3" id="KW-1185">Reference proteome</keyword>
<feature type="region of interest" description="Disordered" evidence="1">
    <location>
        <begin position="59"/>
        <end position="79"/>
    </location>
</feature>